<protein>
    <recommendedName>
        <fullName evidence="4">COX assembly mitochondrial protein</fullName>
    </recommendedName>
</protein>
<dbReference type="EMBL" id="JAFIQS010000003">
    <property type="protein sequence ID" value="KAG5171138.1"/>
    <property type="molecule type" value="Genomic_DNA"/>
</dbReference>
<dbReference type="Pfam" id="PF08583">
    <property type="entry name" value="Cmc1"/>
    <property type="match status" value="1"/>
</dbReference>
<dbReference type="InterPro" id="IPR013892">
    <property type="entry name" value="Cyt_c_biogenesis_Cmc1-like"/>
</dbReference>
<keyword evidence="4" id="KW-0143">Chaperone</keyword>
<keyword evidence="4" id="KW-0999">Mitochondrion inner membrane</keyword>
<evidence type="ECO:0000313" key="5">
    <source>
        <dbReference type="EMBL" id="KAG5171138.1"/>
    </source>
</evidence>
<evidence type="ECO:0000256" key="2">
    <source>
        <dbReference type="ARBA" id="ARBA00023128"/>
    </source>
</evidence>
<evidence type="ECO:0000256" key="4">
    <source>
        <dbReference type="RuleBase" id="RU364104"/>
    </source>
</evidence>
<evidence type="ECO:0000256" key="3">
    <source>
        <dbReference type="ARBA" id="ARBA00023157"/>
    </source>
</evidence>
<dbReference type="PANTHER" id="PTHR22977:SF1">
    <property type="entry name" value="COX ASSEMBLY MITOCHONDRIAL PROTEIN 2 HOMOLOG"/>
    <property type="match status" value="1"/>
</dbReference>
<dbReference type="OrthoDB" id="532630at2759"/>
<keyword evidence="2 4" id="KW-0496">Mitochondrion</keyword>
<comment type="caution">
    <text evidence="5">The sequence shown here is derived from an EMBL/GenBank/DDBJ whole genome shotgun (WGS) entry which is preliminary data.</text>
</comment>
<proteinExistence type="inferred from homology"/>
<dbReference type="PANTHER" id="PTHR22977">
    <property type="entry name" value="COX ASSEMBLY MITOCHONDRIAL PROTEIN"/>
    <property type="match status" value="1"/>
</dbReference>
<comment type="subcellular location">
    <subcellularLocation>
        <location evidence="4">Mitochondrion inner membrane</location>
    </subcellularLocation>
</comment>
<comment type="function">
    <text evidence="4">Required for mitochondrial cytochrome c oxidase (COX) assembly and respiration.</text>
</comment>
<keyword evidence="3" id="KW-1015">Disulfide bond</keyword>
<gene>
    <name evidence="5" type="ORF">JR316_003221</name>
</gene>
<name>A0A8H8CMS2_PSICU</name>
<evidence type="ECO:0000256" key="1">
    <source>
        <dbReference type="ARBA" id="ARBA00007347"/>
    </source>
</evidence>
<organism evidence="5">
    <name type="scientific">Psilocybe cubensis</name>
    <name type="common">Psychedelic mushroom</name>
    <name type="synonym">Stropharia cubensis</name>
    <dbReference type="NCBI Taxonomy" id="181762"/>
    <lineage>
        <taxon>Eukaryota</taxon>
        <taxon>Fungi</taxon>
        <taxon>Dikarya</taxon>
        <taxon>Basidiomycota</taxon>
        <taxon>Agaricomycotina</taxon>
        <taxon>Agaricomycetes</taxon>
        <taxon>Agaricomycetidae</taxon>
        <taxon>Agaricales</taxon>
        <taxon>Agaricineae</taxon>
        <taxon>Strophariaceae</taxon>
        <taxon>Psilocybe</taxon>
    </lineage>
</organism>
<keyword evidence="4" id="KW-0472">Membrane</keyword>
<comment type="similarity">
    <text evidence="1 4">Belongs to the CMC family.</text>
</comment>
<sequence length="104" mass="12052">MSATRAHAAPDWLVHISFYFTSPYARSALGQKASLRPVCQEFIEALERCHANGWTKFIGACNQNKDDLNHCLRTERLTRTKMNREKAKLRRDKTDQALQEFRAL</sequence>
<dbReference type="GO" id="GO:0005743">
    <property type="term" value="C:mitochondrial inner membrane"/>
    <property type="evidence" value="ECO:0007669"/>
    <property type="project" value="UniProtKB-SubCell"/>
</dbReference>
<dbReference type="AlphaFoldDB" id="A0A8H8CMS2"/>
<accession>A0A8H8CMS2</accession>
<reference evidence="5" key="1">
    <citation type="submission" date="2021-02" db="EMBL/GenBank/DDBJ databases">
        <title>Psilocybe cubensis genome.</title>
        <authorList>
            <person name="Mckernan K.J."/>
            <person name="Crawford S."/>
            <person name="Trippe A."/>
            <person name="Kane L.T."/>
            <person name="Mclaughlin S."/>
        </authorList>
    </citation>
    <scope>NUCLEOTIDE SEQUENCE [LARGE SCALE GENOMIC DNA]</scope>
    <source>
        <strain evidence="5">MGC-MH-2018</strain>
    </source>
</reference>